<feature type="disulfide bond" evidence="16">
    <location>
        <begin position="69"/>
        <end position="74"/>
    </location>
</feature>
<keyword evidence="12 17" id="KW-0376">Hydrogen peroxide</keyword>
<feature type="active site" description="Proton acceptor" evidence="13">
    <location>
        <position position="67"/>
    </location>
</feature>
<dbReference type="FunFam" id="1.10.420.10:FF:000001">
    <property type="entry name" value="Peroxidase"/>
    <property type="match status" value="1"/>
</dbReference>
<evidence type="ECO:0000256" key="6">
    <source>
        <dbReference type="ARBA" id="ARBA00022723"/>
    </source>
</evidence>
<dbReference type="PRINTS" id="PR00458">
    <property type="entry name" value="PEROXIDASE"/>
</dbReference>
<evidence type="ECO:0000313" key="20">
    <source>
        <dbReference type="Proteomes" id="UP000230069"/>
    </source>
</evidence>
<dbReference type="EMBL" id="KZ305026">
    <property type="protein sequence ID" value="PIA53334.1"/>
    <property type="molecule type" value="Genomic_DNA"/>
</dbReference>
<evidence type="ECO:0000256" key="8">
    <source>
        <dbReference type="ARBA" id="ARBA00023002"/>
    </source>
</evidence>
<reference evidence="19 20" key="1">
    <citation type="submission" date="2017-09" db="EMBL/GenBank/DDBJ databases">
        <title>WGS assembly of Aquilegia coerulea Goldsmith.</title>
        <authorList>
            <person name="Hodges S."/>
            <person name="Kramer E."/>
            <person name="Nordborg M."/>
            <person name="Tomkins J."/>
            <person name="Borevitz J."/>
            <person name="Derieg N."/>
            <person name="Yan J."/>
            <person name="Mihaltcheva S."/>
            <person name="Hayes R.D."/>
            <person name="Rokhsar D."/>
        </authorList>
    </citation>
    <scope>NUCLEOTIDE SEQUENCE [LARGE SCALE GENOMIC DNA]</scope>
    <source>
        <strain evidence="20">cv. Goldsmith</strain>
    </source>
</reference>
<comment type="similarity">
    <text evidence="2">Belongs to the peroxidase family. Ascorbate peroxidase subfamily.</text>
</comment>
<proteinExistence type="inferred from homology"/>
<keyword evidence="5 17" id="KW-0349">Heme</keyword>
<dbReference type="PROSITE" id="PS50873">
    <property type="entry name" value="PEROXIDASE_4"/>
    <property type="match status" value="1"/>
</dbReference>
<evidence type="ECO:0000256" key="10">
    <source>
        <dbReference type="ARBA" id="ARBA00023157"/>
    </source>
</evidence>
<evidence type="ECO:0000256" key="17">
    <source>
        <dbReference type="RuleBase" id="RU362060"/>
    </source>
</evidence>
<keyword evidence="17" id="KW-0964">Secreted</keyword>
<dbReference type="AlphaFoldDB" id="A0A2G5EC44"/>
<accession>A0A2G5EC44</accession>
<evidence type="ECO:0000256" key="16">
    <source>
        <dbReference type="PIRSR" id="PIRSR600823-5"/>
    </source>
</evidence>
<feature type="binding site" evidence="14">
    <location>
        <position position="73"/>
    </location>
    <ligand>
        <name>Ca(2+)</name>
        <dbReference type="ChEBI" id="CHEBI:29108"/>
        <label>1</label>
    </ligand>
</feature>
<evidence type="ECO:0000256" key="2">
    <source>
        <dbReference type="ARBA" id="ARBA00006873"/>
    </source>
</evidence>
<evidence type="ECO:0000256" key="9">
    <source>
        <dbReference type="ARBA" id="ARBA00023004"/>
    </source>
</evidence>
<evidence type="ECO:0000256" key="3">
    <source>
        <dbReference type="ARBA" id="ARBA00012313"/>
    </source>
</evidence>
<dbReference type="GO" id="GO:0006979">
    <property type="term" value="P:response to oxidative stress"/>
    <property type="evidence" value="ECO:0007669"/>
    <property type="project" value="UniProtKB-UniRule"/>
</dbReference>
<feature type="binding site" evidence="14">
    <location>
        <position position="68"/>
    </location>
    <ligand>
        <name>Ca(2+)</name>
        <dbReference type="ChEBI" id="CHEBI:29108"/>
        <label>1</label>
    </ligand>
</feature>
<dbReference type="Gene3D" id="1.10.420.10">
    <property type="entry name" value="Peroxidase, domain 2"/>
    <property type="match status" value="1"/>
</dbReference>
<dbReference type="PROSITE" id="PS00435">
    <property type="entry name" value="PEROXIDASE_1"/>
    <property type="match status" value="1"/>
</dbReference>
<dbReference type="InterPro" id="IPR019794">
    <property type="entry name" value="Peroxidases_AS"/>
</dbReference>
<dbReference type="InterPro" id="IPR033905">
    <property type="entry name" value="Secretory_peroxidase"/>
</dbReference>
<name>A0A2G5EC44_AQUCA</name>
<evidence type="ECO:0000256" key="5">
    <source>
        <dbReference type="ARBA" id="ARBA00022617"/>
    </source>
</evidence>
<keyword evidence="17" id="KW-0732">Signal</keyword>
<evidence type="ECO:0000256" key="13">
    <source>
        <dbReference type="PIRSR" id="PIRSR600823-1"/>
    </source>
</evidence>
<comment type="similarity">
    <text evidence="17">Belongs to the peroxidase family. Classical plant (class III) peroxidase subfamily.</text>
</comment>
<feature type="disulfide bond" evidence="16">
    <location>
        <begin position="198"/>
        <end position="230"/>
    </location>
</feature>
<evidence type="ECO:0000259" key="18">
    <source>
        <dbReference type="PROSITE" id="PS50873"/>
    </source>
</evidence>
<feature type="binding site" evidence="14">
    <location>
        <position position="251"/>
    </location>
    <ligand>
        <name>Ca(2+)</name>
        <dbReference type="ChEBI" id="CHEBI:29108"/>
        <label>2</label>
    </ligand>
</feature>
<comment type="function">
    <text evidence="17">Removal of H(2)O(2), oxidation of toxic reductants, biosynthesis and degradation of lignin, suberization, auxin catabolism, response to environmental stresses such as wounding, pathogen attack and oxidative stress.</text>
</comment>
<keyword evidence="20" id="KW-1185">Reference proteome</keyword>
<feature type="disulfide bond" evidence="16">
    <location>
        <begin position="36"/>
        <end position="113"/>
    </location>
</feature>
<feature type="site" description="Transition state stabilizer" evidence="15">
    <location>
        <position position="63"/>
    </location>
</feature>
<dbReference type="PANTHER" id="PTHR31388:SF6">
    <property type="entry name" value="PEROXIDASE"/>
    <property type="match status" value="1"/>
</dbReference>
<dbReference type="CDD" id="cd00693">
    <property type="entry name" value="secretory_peroxidase"/>
    <property type="match status" value="1"/>
</dbReference>
<dbReference type="FunCoup" id="A0A2G5EC44">
    <property type="interactions" value="328"/>
</dbReference>
<dbReference type="Gene3D" id="1.10.520.10">
    <property type="match status" value="1"/>
</dbReference>
<feature type="binding site" description="axial binding residue" evidence="14">
    <location>
        <position position="191"/>
    </location>
    <ligand>
        <name>heme b</name>
        <dbReference type="ChEBI" id="CHEBI:60344"/>
    </ligand>
    <ligandPart>
        <name>Fe</name>
        <dbReference type="ChEBI" id="CHEBI:18248"/>
    </ligandPart>
</feature>
<evidence type="ECO:0000313" key="19">
    <source>
        <dbReference type="EMBL" id="PIA53334.1"/>
    </source>
</evidence>
<evidence type="ECO:0000256" key="14">
    <source>
        <dbReference type="PIRSR" id="PIRSR600823-3"/>
    </source>
</evidence>
<comment type="catalytic activity">
    <reaction evidence="1 17">
        <text>2 a phenolic donor + H2O2 = 2 a phenolic radical donor + 2 H2O</text>
        <dbReference type="Rhea" id="RHEA:56136"/>
        <dbReference type="ChEBI" id="CHEBI:15377"/>
        <dbReference type="ChEBI" id="CHEBI:16240"/>
        <dbReference type="ChEBI" id="CHEBI:139520"/>
        <dbReference type="ChEBI" id="CHEBI:139521"/>
        <dbReference type="EC" id="1.11.1.7"/>
    </reaction>
</comment>
<evidence type="ECO:0000256" key="15">
    <source>
        <dbReference type="PIRSR" id="PIRSR600823-4"/>
    </source>
</evidence>
<evidence type="ECO:0000256" key="1">
    <source>
        <dbReference type="ARBA" id="ARBA00000189"/>
    </source>
</evidence>
<dbReference type="GO" id="GO:0140825">
    <property type="term" value="F:lactoperoxidase activity"/>
    <property type="evidence" value="ECO:0007669"/>
    <property type="project" value="UniProtKB-EC"/>
</dbReference>
<feature type="binding site" evidence="14">
    <location>
        <position position="77"/>
    </location>
    <ligand>
        <name>Ca(2+)</name>
        <dbReference type="ChEBI" id="CHEBI:29108"/>
        <label>1</label>
    </ligand>
</feature>
<keyword evidence="11" id="KW-0325">Glycoprotein</keyword>
<evidence type="ECO:0000256" key="7">
    <source>
        <dbReference type="ARBA" id="ARBA00022837"/>
    </source>
</evidence>
<comment type="cofactor">
    <cofactor evidence="14 17">
        <name>heme b</name>
        <dbReference type="ChEBI" id="CHEBI:60344"/>
    </cofactor>
    <text evidence="14 17">Binds 1 heme b (iron(II)-protoporphyrin IX) group per subunit.</text>
</comment>
<keyword evidence="4 17" id="KW-0575">Peroxidase</keyword>
<sequence>MKAAVRNQSLVVALLVLLLSVSVKSQLTSDFYGTTCPNLLQIVRKEVRNAIKFEMRMAASLLRLHFHDCFVDGCDASILLDGTDAEKSAFANLNSARGFEVLDSVKNAVERACSGVVSCADIIAISARDAVVLSGGPSWKVLLGRRDGKVSNQTTANSALTTPFETVDQLTAKFAAVGLDTTDLVSLSGAHTIGLAKCSSFSHRLFNFSQTGAPDTTLETEMLRDLQSQCPLNGDTEKTVVFDRNSADLFDNHYFKNLVNGKGLLQTDQELFSATTTKSLVQSYSEDINLFFNDFRNSMIKMGNISPLTGSEGEIRKNCRVIN</sequence>
<keyword evidence="8 17" id="KW-0560">Oxidoreductase</keyword>
<feature type="binding site" evidence="14">
    <location>
        <position position="75"/>
    </location>
    <ligand>
        <name>Ca(2+)</name>
        <dbReference type="ChEBI" id="CHEBI:29108"/>
        <label>1</label>
    </ligand>
</feature>
<organism evidence="19 20">
    <name type="scientific">Aquilegia coerulea</name>
    <name type="common">Rocky mountain columbine</name>
    <dbReference type="NCBI Taxonomy" id="218851"/>
    <lineage>
        <taxon>Eukaryota</taxon>
        <taxon>Viridiplantae</taxon>
        <taxon>Streptophyta</taxon>
        <taxon>Embryophyta</taxon>
        <taxon>Tracheophyta</taxon>
        <taxon>Spermatophyta</taxon>
        <taxon>Magnoliopsida</taxon>
        <taxon>Ranunculales</taxon>
        <taxon>Ranunculaceae</taxon>
        <taxon>Thalictroideae</taxon>
        <taxon>Aquilegia</taxon>
    </lineage>
</organism>
<dbReference type="InParanoid" id="A0A2G5EC44"/>
<feature type="binding site" evidence="14">
    <location>
        <position position="71"/>
    </location>
    <ligand>
        <name>Ca(2+)</name>
        <dbReference type="ChEBI" id="CHEBI:29108"/>
        <label>1</label>
    </ligand>
</feature>
<dbReference type="PRINTS" id="PR00461">
    <property type="entry name" value="PLPEROXIDASE"/>
</dbReference>
<feature type="binding site" evidence="14">
    <location>
        <position position="86"/>
    </location>
    <ligand>
        <name>Ca(2+)</name>
        <dbReference type="ChEBI" id="CHEBI:29108"/>
        <label>1</label>
    </ligand>
</feature>
<dbReference type="InterPro" id="IPR010255">
    <property type="entry name" value="Haem_peroxidase_sf"/>
</dbReference>
<dbReference type="PROSITE" id="PS00436">
    <property type="entry name" value="PEROXIDASE_2"/>
    <property type="match status" value="1"/>
</dbReference>
<feature type="disulfide bond" evidence="16">
    <location>
        <begin position="119"/>
        <end position="319"/>
    </location>
</feature>
<dbReference type="InterPro" id="IPR002016">
    <property type="entry name" value="Haem_peroxidase"/>
</dbReference>
<evidence type="ECO:0000256" key="4">
    <source>
        <dbReference type="ARBA" id="ARBA00022559"/>
    </source>
</evidence>
<feature type="chain" id="PRO_5013427274" description="Peroxidase" evidence="17">
    <location>
        <begin position="26"/>
        <end position="323"/>
    </location>
</feature>
<feature type="domain" description="Plant heme peroxidase family profile" evidence="18">
    <location>
        <begin position="26"/>
        <end position="323"/>
    </location>
</feature>
<dbReference type="GO" id="GO:0005576">
    <property type="term" value="C:extracellular region"/>
    <property type="evidence" value="ECO:0007669"/>
    <property type="project" value="UniProtKB-SubCell"/>
</dbReference>
<dbReference type="Proteomes" id="UP000230069">
    <property type="component" value="Unassembled WGS sequence"/>
</dbReference>
<keyword evidence="6 14" id="KW-0479">Metal-binding</keyword>
<comment type="cofactor">
    <cofactor evidence="14 17">
        <name>Ca(2+)</name>
        <dbReference type="ChEBI" id="CHEBI:29108"/>
    </cofactor>
    <text evidence="14 17">Binds 2 calcium ions per subunit.</text>
</comment>
<dbReference type="InterPro" id="IPR000823">
    <property type="entry name" value="Peroxidase_pln"/>
</dbReference>
<dbReference type="SUPFAM" id="SSF48113">
    <property type="entry name" value="Heme-dependent peroxidases"/>
    <property type="match status" value="1"/>
</dbReference>
<feature type="binding site" evidence="14">
    <location>
        <position position="243"/>
    </location>
    <ligand>
        <name>Ca(2+)</name>
        <dbReference type="ChEBI" id="CHEBI:29108"/>
        <label>2</label>
    </ligand>
</feature>
<keyword evidence="9 14" id="KW-0408">Iron</keyword>
<dbReference type="EC" id="1.11.1.7" evidence="3 17"/>
<evidence type="ECO:0000256" key="12">
    <source>
        <dbReference type="ARBA" id="ARBA00023324"/>
    </source>
</evidence>
<dbReference type="STRING" id="218851.A0A2G5EC44"/>
<dbReference type="Pfam" id="PF00141">
    <property type="entry name" value="peroxidase"/>
    <property type="match status" value="1"/>
</dbReference>
<evidence type="ECO:0000256" key="11">
    <source>
        <dbReference type="ARBA" id="ARBA00023180"/>
    </source>
</evidence>
<protein>
    <recommendedName>
        <fullName evidence="3 17">Peroxidase</fullName>
        <ecNumber evidence="3 17">1.11.1.7</ecNumber>
    </recommendedName>
</protein>
<keyword evidence="10 16" id="KW-1015">Disulfide bond</keyword>
<dbReference type="InterPro" id="IPR019793">
    <property type="entry name" value="Peroxidases_heam-ligand_BS"/>
</dbReference>
<dbReference type="GO" id="GO:0020037">
    <property type="term" value="F:heme binding"/>
    <property type="evidence" value="ECO:0007669"/>
    <property type="project" value="UniProtKB-UniRule"/>
</dbReference>
<dbReference type="GO" id="GO:0046872">
    <property type="term" value="F:metal ion binding"/>
    <property type="evidence" value="ECO:0007669"/>
    <property type="project" value="UniProtKB-UniRule"/>
</dbReference>
<keyword evidence="7 14" id="KW-0106">Calcium</keyword>
<comment type="subcellular location">
    <subcellularLocation>
        <location evidence="17">Secreted</location>
    </subcellularLocation>
</comment>
<dbReference type="PANTHER" id="PTHR31388">
    <property type="entry name" value="PEROXIDASE 72-RELATED"/>
    <property type="match status" value="1"/>
</dbReference>
<feature type="binding site" evidence="14">
    <location>
        <position position="192"/>
    </location>
    <ligand>
        <name>Ca(2+)</name>
        <dbReference type="ChEBI" id="CHEBI:29108"/>
        <label>2</label>
    </ligand>
</feature>
<gene>
    <name evidence="19" type="ORF">AQUCO_00900126v1</name>
</gene>
<dbReference type="GO" id="GO:0042744">
    <property type="term" value="P:hydrogen peroxide catabolic process"/>
    <property type="evidence" value="ECO:0007669"/>
    <property type="project" value="UniProtKB-KW"/>
</dbReference>
<feature type="signal peptide" evidence="17">
    <location>
        <begin position="1"/>
        <end position="25"/>
    </location>
</feature>
<dbReference type="FunFam" id="1.10.520.10:FF:000001">
    <property type="entry name" value="Peroxidase"/>
    <property type="match status" value="1"/>
</dbReference>
<dbReference type="OrthoDB" id="2113341at2759"/>